<organism evidence="2 3">
    <name type="scientific">Flavisolibacter tropicus</name>
    <dbReference type="NCBI Taxonomy" id="1492898"/>
    <lineage>
        <taxon>Bacteria</taxon>
        <taxon>Pseudomonadati</taxon>
        <taxon>Bacteroidota</taxon>
        <taxon>Chitinophagia</taxon>
        <taxon>Chitinophagales</taxon>
        <taxon>Chitinophagaceae</taxon>
        <taxon>Flavisolibacter</taxon>
    </lineage>
</organism>
<dbReference type="PATRIC" id="fig|1492898.3.peg.2158"/>
<dbReference type="KEGG" id="fla:SY85_10045"/>
<evidence type="ECO:0000256" key="1">
    <source>
        <dbReference type="SAM" id="SignalP"/>
    </source>
</evidence>
<sequence>MRKLSLAVIGMYISVLSAYSQSTSAGDSSHYKSKKLNLDEVNLVTGYYQQTGDHSAVTGGVGTEALNDIATTIELRLYKYDRKQRRHNFNLELGVDHYTSASSDKIDPYTISSPSHSDTRVYPSIGWTVQNEEKKTTFGLTGSLSNEFDYQSYGLGASFTKASKDNNREFSARAQAYFDTWKVIYPIELRGGAEHNEESSPRNSFSASLSLAQVVNTNLQLLLVTEPTYQNGLLATKYQRVYFTNSDVKAETLPNSRVKIPLGVRANYFLGDRFIVRSFYRYYQDDWGVKAHTLDLETPIKLTPFASLTPFYRYYTQAAADYFAPYAQHTPAEAFYTSDYDLSKFHSQFFGAGIRLVPLKGVLGIAKWNSVELKYGHYIRSNNLQSNQLSLHIKVK</sequence>
<reference evidence="3" key="1">
    <citation type="submission" date="2015-01" db="EMBL/GenBank/DDBJ databases">
        <title>Flavisolibacter sp./LCS9/ whole genome sequencing.</title>
        <authorList>
            <person name="Kim M.K."/>
            <person name="Srinivasan S."/>
            <person name="Lee J.-J."/>
        </authorList>
    </citation>
    <scope>NUCLEOTIDE SEQUENCE [LARGE SCALE GENOMIC DNA]</scope>
    <source>
        <strain evidence="3">LCS9</strain>
    </source>
</reference>
<feature type="chain" id="PRO_5008001175" description="DUF3570 domain-containing protein" evidence="1">
    <location>
        <begin position="26"/>
        <end position="396"/>
    </location>
</feature>
<dbReference type="RefSeq" id="WP_066404117.1">
    <property type="nucleotide sequence ID" value="NZ_CP011390.1"/>
</dbReference>
<reference evidence="2 3" key="2">
    <citation type="journal article" date="2016" name="Int. J. Syst. Evol. Microbiol.">
        <title>Flavisolibacter tropicus sp. nov., isolated from tropical soil.</title>
        <authorList>
            <person name="Lee J.J."/>
            <person name="Kang M.S."/>
            <person name="Kim G.S."/>
            <person name="Lee C.S."/>
            <person name="Lim S."/>
            <person name="Lee J."/>
            <person name="Roh S.H."/>
            <person name="Kang H."/>
            <person name="Ha J.M."/>
            <person name="Bae S."/>
            <person name="Jung H.Y."/>
            <person name="Kim M.K."/>
        </authorList>
    </citation>
    <scope>NUCLEOTIDE SEQUENCE [LARGE SCALE GENOMIC DNA]</scope>
    <source>
        <strain evidence="2 3">LCS9</strain>
    </source>
</reference>
<keyword evidence="3" id="KW-1185">Reference proteome</keyword>
<protein>
    <recommendedName>
        <fullName evidence="4">DUF3570 domain-containing protein</fullName>
    </recommendedName>
</protein>
<dbReference type="Proteomes" id="UP000077177">
    <property type="component" value="Chromosome"/>
</dbReference>
<name>A0A172TUW6_9BACT</name>
<dbReference type="STRING" id="1492898.SY85_10045"/>
<gene>
    <name evidence="2" type="ORF">SY85_10045</name>
</gene>
<keyword evidence="1" id="KW-0732">Signal</keyword>
<accession>A0A172TUW6</accession>
<dbReference type="Pfam" id="PF12094">
    <property type="entry name" value="DUF3570"/>
    <property type="match status" value="1"/>
</dbReference>
<feature type="signal peptide" evidence="1">
    <location>
        <begin position="1"/>
        <end position="25"/>
    </location>
</feature>
<dbReference type="AlphaFoldDB" id="A0A172TUW6"/>
<evidence type="ECO:0008006" key="4">
    <source>
        <dbReference type="Google" id="ProtNLM"/>
    </source>
</evidence>
<dbReference type="InterPro" id="IPR021953">
    <property type="entry name" value="DUF3570"/>
</dbReference>
<evidence type="ECO:0000313" key="2">
    <source>
        <dbReference type="EMBL" id="ANE50792.1"/>
    </source>
</evidence>
<dbReference type="EMBL" id="CP011390">
    <property type="protein sequence ID" value="ANE50792.1"/>
    <property type="molecule type" value="Genomic_DNA"/>
</dbReference>
<evidence type="ECO:0000313" key="3">
    <source>
        <dbReference type="Proteomes" id="UP000077177"/>
    </source>
</evidence>
<proteinExistence type="predicted"/>
<dbReference type="OrthoDB" id="5450709at2"/>